<evidence type="ECO:0000313" key="1">
    <source>
        <dbReference type="EMBL" id="KAG5451358.1"/>
    </source>
</evidence>
<gene>
    <name evidence="1" type="ORF">CSKR_105308</name>
</gene>
<comment type="caution">
    <text evidence="1">The sequence shown here is derived from an EMBL/GenBank/DDBJ whole genome shotgun (WGS) entry which is preliminary data.</text>
</comment>
<dbReference type="InParanoid" id="A0A3R7CR82"/>
<name>A0A3R7CR82_CLOSI</name>
<evidence type="ECO:0000313" key="2">
    <source>
        <dbReference type="Proteomes" id="UP000286415"/>
    </source>
</evidence>
<accession>A0A3R7CR82</accession>
<protein>
    <submittedName>
        <fullName evidence="1">Uncharacterized protein</fullName>
    </submittedName>
</protein>
<reference evidence="1 2" key="2">
    <citation type="journal article" date="2021" name="Genomics">
        <title>High-quality reference genome for Clonorchis sinensis.</title>
        <authorList>
            <person name="Young N.D."/>
            <person name="Stroehlein A.J."/>
            <person name="Kinkar L."/>
            <person name="Wang T."/>
            <person name="Sohn W.M."/>
            <person name="Chang B.C.H."/>
            <person name="Kaur P."/>
            <person name="Weisz D."/>
            <person name="Dudchenko O."/>
            <person name="Aiden E.L."/>
            <person name="Korhonen P.K."/>
            <person name="Gasser R.B."/>
        </authorList>
    </citation>
    <scope>NUCLEOTIDE SEQUENCE [LARGE SCALE GENOMIC DNA]</scope>
    <source>
        <strain evidence="1">Cs-k2</strain>
    </source>
</reference>
<keyword evidence="2" id="KW-1185">Reference proteome</keyword>
<dbReference type="EMBL" id="NIRI02000042">
    <property type="protein sequence ID" value="KAG5451358.1"/>
    <property type="molecule type" value="Genomic_DNA"/>
</dbReference>
<reference evidence="1 2" key="1">
    <citation type="journal article" date="2018" name="Biotechnol. Adv.">
        <title>Improved genomic resources and new bioinformatic workflow for the carcinogenic parasite Clonorchis sinensis: Biotechnological implications.</title>
        <authorList>
            <person name="Wang D."/>
            <person name="Korhonen P.K."/>
            <person name="Gasser R.B."/>
            <person name="Young N.D."/>
        </authorList>
    </citation>
    <scope>NUCLEOTIDE SEQUENCE [LARGE SCALE GENOMIC DNA]</scope>
    <source>
        <strain evidence="1">Cs-k2</strain>
    </source>
</reference>
<proteinExistence type="predicted"/>
<organism evidence="1 2">
    <name type="scientific">Clonorchis sinensis</name>
    <name type="common">Chinese liver fluke</name>
    <dbReference type="NCBI Taxonomy" id="79923"/>
    <lineage>
        <taxon>Eukaryota</taxon>
        <taxon>Metazoa</taxon>
        <taxon>Spiralia</taxon>
        <taxon>Lophotrochozoa</taxon>
        <taxon>Platyhelminthes</taxon>
        <taxon>Trematoda</taxon>
        <taxon>Digenea</taxon>
        <taxon>Opisthorchiida</taxon>
        <taxon>Opisthorchiata</taxon>
        <taxon>Opisthorchiidae</taxon>
        <taxon>Clonorchis</taxon>
    </lineage>
</organism>
<dbReference type="Proteomes" id="UP000286415">
    <property type="component" value="Unassembled WGS sequence"/>
</dbReference>
<sequence>MGKLPVLLAGWRIYERIMVRRRRATLIAGSKRLPHRLHPSYMLQDLQSDKPPSGHNCGLRINKELQLLDILSGRQKGQSRAGLEPPAMGKLPVLLAGWRIYERIMVRRRRATLIAGSKRLPHRLHPSYMLQDLQSDKPPSGHNCGLRINKELQLLDILSGRQKGQSSKTAQSF</sequence>
<dbReference type="AlphaFoldDB" id="A0A3R7CR82"/>